<name>A0A4V2DXT6_9PSED</name>
<accession>A0A4V2DXT6</accession>
<dbReference type="Proteomes" id="UP000293369">
    <property type="component" value="Unassembled WGS sequence"/>
</dbReference>
<dbReference type="RefSeq" id="WP_122461748.1">
    <property type="nucleotide sequence ID" value="NZ_SGFE01000020.1"/>
</dbReference>
<evidence type="ECO:0000313" key="1">
    <source>
        <dbReference type="EMBL" id="RZI31690.1"/>
    </source>
</evidence>
<dbReference type="InterPro" id="IPR029470">
    <property type="entry name" value="PDDEXK_4"/>
</dbReference>
<evidence type="ECO:0000313" key="2">
    <source>
        <dbReference type="Proteomes" id="UP000293369"/>
    </source>
</evidence>
<dbReference type="Pfam" id="PF14281">
    <property type="entry name" value="PDDEXK_4"/>
    <property type="match status" value="1"/>
</dbReference>
<reference evidence="1 2" key="1">
    <citation type="submission" date="2019-02" db="EMBL/GenBank/DDBJ databases">
        <title>Pseudomonas spp from wheat grain.</title>
        <authorList>
            <person name="Cho G.-S."/>
            <person name="Franz C.M.A.P."/>
        </authorList>
    </citation>
    <scope>NUCLEOTIDE SEQUENCE [LARGE SCALE GENOMIC DNA]</scope>
    <source>
        <strain evidence="1 2">133NRW</strain>
    </source>
</reference>
<comment type="caution">
    <text evidence="1">The sequence shown here is derived from an EMBL/GenBank/DDBJ whole genome shotgun (WGS) entry which is preliminary data.</text>
</comment>
<protein>
    <recommendedName>
        <fullName evidence="3">PD-(D/E)XK nuclease superfamily protein</fullName>
    </recommendedName>
</protein>
<gene>
    <name evidence="1" type="ORF">EUX57_11680</name>
</gene>
<proteinExistence type="predicted"/>
<dbReference type="EMBL" id="SGFE01000020">
    <property type="protein sequence ID" value="RZI31690.1"/>
    <property type="molecule type" value="Genomic_DNA"/>
</dbReference>
<evidence type="ECO:0008006" key="3">
    <source>
        <dbReference type="Google" id="ProtNLM"/>
    </source>
</evidence>
<sequence>MDAPEHLAAMSASEAFNTLMGYTKAFDLFNAMGVSTKELVHSNIIASFLNDREAHGMGSAFRDDYVRSLLGCRCDRNPLPEAVLSSTADVRANVTRELEHIDILLDYPSLKLVIAIENKIWALDQNRQVARYQEALQNLFPHYTHRALVYLTPKGRASPTIDPDSPTPVYYQSYGQLAELLRQQTSVDPKALPFIHQFATHIEKTMSGNTELKQLCWEIFQQNEEAYGHIHDHFTYCQNRKLQERFEWLETEVKTAPMFADWAGSIETRPICNVDKKRYDLDVRVREWPDGLWIKLYKHTWLGVFPYFLAADTTELARHLPDFTSSPREVPDWAGHYVASSGYQIKHERCIFDLGDKATDAHYNQALSKIRDCLEEIDRALAPSLSGSH</sequence>
<organism evidence="1 2">
    <name type="scientific">Pseudomonas orientalis</name>
    <dbReference type="NCBI Taxonomy" id="76758"/>
    <lineage>
        <taxon>Bacteria</taxon>
        <taxon>Pseudomonadati</taxon>
        <taxon>Pseudomonadota</taxon>
        <taxon>Gammaproteobacteria</taxon>
        <taxon>Pseudomonadales</taxon>
        <taxon>Pseudomonadaceae</taxon>
        <taxon>Pseudomonas</taxon>
    </lineage>
</organism>
<dbReference type="AlphaFoldDB" id="A0A4V2DXT6"/>